<protein>
    <submittedName>
        <fullName evidence="2">DUF928 domain-containing protein</fullName>
    </submittedName>
</protein>
<keyword evidence="3" id="KW-1185">Reference proteome</keyword>
<evidence type="ECO:0000313" key="2">
    <source>
        <dbReference type="EMBL" id="MEP1062548.1"/>
    </source>
</evidence>
<accession>A0ABV0KU21</accession>
<gene>
    <name evidence="2" type="ORF">NDI38_29675</name>
</gene>
<name>A0ABV0KU21_9CYAN</name>
<evidence type="ECO:0000313" key="3">
    <source>
        <dbReference type="Proteomes" id="UP001476950"/>
    </source>
</evidence>
<proteinExistence type="predicted"/>
<dbReference type="Pfam" id="PF06051">
    <property type="entry name" value="DUF928"/>
    <property type="match status" value="1"/>
</dbReference>
<dbReference type="RefSeq" id="WP_190452580.1">
    <property type="nucleotide sequence ID" value="NZ_JAMPLM010000071.1"/>
</dbReference>
<dbReference type="EMBL" id="JAMPLM010000071">
    <property type="protein sequence ID" value="MEP1062548.1"/>
    <property type="molecule type" value="Genomic_DNA"/>
</dbReference>
<evidence type="ECO:0000256" key="1">
    <source>
        <dbReference type="SAM" id="MobiDB-lite"/>
    </source>
</evidence>
<reference evidence="2 3" key="1">
    <citation type="submission" date="2022-04" db="EMBL/GenBank/DDBJ databases">
        <title>Positive selection, recombination, and allopatry shape intraspecific diversity of widespread and dominant cyanobacteria.</title>
        <authorList>
            <person name="Wei J."/>
            <person name="Shu W."/>
            <person name="Hu C."/>
        </authorList>
    </citation>
    <scope>NUCLEOTIDE SEQUENCE [LARGE SCALE GENOMIC DNA]</scope>
    <source>
        <strain evidence="2 3">AS-A4</strain>
    </source>
</reference>
<dbReference type="InterPro" id="IPR010328">
    <property type="entry name" value="DUF928"/>
</dbReference>
<sequence length="261" mass="28682">MMKWTQYSIALVLELTIVNTIVAIAPSAAIERHGSEQSLFSNVKKTQLAQSNPPPPPSNPGSSSAGGRRDPANCPQDTGAAPNPLLTALSPTAKAGLTLAERPTFLVYVPKTSAKNAEFSLQNRMRQGIYHTKIALTTTPNLISITLPAQAMPLEVGKPYTWSFAIICNADDRLEDRFVRGMVQRIELDATRLRQIQQASPREQATLYQKADIWYDAIAVLYQLKRSQRNDPGITTAWRELLQAAGVDTIIDSNPENANTR</sequence>
<dbReference type="Proteomes" id="UP001476950">
    <property type="component" value="Unassembled WGS sequence"/>
</dbReference>
<comment type="caution">
    <text evidence="2">The sequence shown here is derived from an EMBL/GenBank/DDBJ whole genome shotgun (WGS) entry which is preliminary data.</text>
</comment>
<organism evidence="2 3">
    <name type="scientific">Stenomitos frigidus AS-A4</name>
    <dbReference type="NCBI Taxonomy" id="2933935"/>
    <lineage>
        <taxon>Bacteria</taxon>
        <taxon>Bacillati</taxon>
        <taxon>Cyanobacteriota</taxon>
        <taxon>Cyanophyceae</taxon>
        <taxon>Leptolyngbyales</taxon>
        <taxon>Leptolyngbyaceae</taxon>
        <taxon>Stenomitos</taxon>
    </lineage>
</organism>
<feature type="region of interest" description="Disordered" evidence="1">
    <location>
        <begin position="46"/>
        <end position="86"/>
    </location>
</feature>